<evidence type="ECO:0000256" key="3">
    <source>
        <dbReference type="ARBA" id="ARBA00038317"/>
    </source>
</evidence>
<dbReference type="EC" id="2.5.1.18" evidence="1"/>
<dbReference type="InterPro" id="IPR040079">
    <property type="entry name" value="Glutathione_S-Trfase"/>
</dbReference>
<accession>A0A9P1IJ99</accession>
<dbReference type="InterPro" id="IPR050213">
    <property type="entry name" value="GST_superfamily"/>
</dbReference>
<feature type="domain" description="GST C-terminal" evidence="8">
    <location>
        <begin position="173"/>
        <end position="299"/>
    </location>
</feature>
<comment type="similarity">
    <text evidence="3">Belongs to the GST superfamily. Sigma family.</text>
</comment>
<dbReference type="GO" id="GO:0005737">
    <property type="term" value="C:cytoplasm"/>
    <property type="evidence" value="ECO:0007669"/>
    <property type="project" value="UniProtKB-ARBA"/>
</dbReference>
<dbReference type="EMBL" id="CANHGI010000003">
    <property type="protein sequence ID" value="CAI5446090.1"/>
    <property type="molecule type" value="Genomic_DNA"/>
</dbReference>
<feature type="coiled-coil region" evidence="6">
    <location>
        <begin position="21"/>
        <end position="76"/>
    </location>
</feature>
<sequence length="299" mass="33936">MSSSQNDQGEPAPNSSLKSKVMSLEQYVKLLELKLVQKEQELSDSKAIVLFMEDDIDKMQSNLATLRLEALRLQDQYAATSNDSSSGKNSTANYKLTYFRGRGFVEPIRQVFRMAEVEFDEDILTPDDKTWENLKKNVPFGQLPVLNADGIEIPQSAAILRYVSKKFGLAGKSPEEEAWCDAIIDRCKDFVVTFRQVYVAARQNKPAEEIEKIRKEVSEPARERFFEILNDVLAQSTSGFLVGDEVTFADLFIVDNLLILERNGIFHRAEQPKLTALMQKVHNLPNLRNHIESLSKTSL</sequence>
<dbReference type="OrthoDB" id="414243at2759"/>
<dbReference type="Pfam" id="PF14497">
    <property type="entry name" value="GST_C_3"/>
    <property type="match status" value="1"/>
</dbReference>
<dbReference type="PROSITE" id="PS50405">
    <property type="entry name" value="GST_CTER"/>
    <property type="match status" value="1"/>
</dbReference>
<dbReference type="PANTHER" id="PTHR11571">
    <property type="entry name" value="GLUTATHIONE S-TRANSFERASE"/>
    <property type="match status" value="1"/>
</dbReference>
<dbReference type="Gene3D" id="1.20.1050.10">
    <property type="match status" value="1"/>
</dbReference>
<dbReference type="InterPro" id="IPR036282">
    <property type="entry name" value="Glutathione-S-Trfase_C_sf"/>
</dbReference>
<comment type="caution">
    <text evidence="9">The sequence shown here is derived from an EMBL/GenBank/DDBJ whole genome shotgun (WGS) entry which is preliminary data.</text>
</comment>
<evidence type="ECO:0000313" key="10">
    <source>
        <dbReference type="Proteomes" id="UP001152747"/>
    </source>
</evidence>
<keyword evidence="10" id="KW-1185">Reference proteome</keyword>
<dbReference type="SUPFAM" id="SSF47616">
    <property type="entry name" value="GST C-terminal domain-like"/>
    <property type="match status" value="1"/>
</dbReference>
<dbReference type="InterPro" id="IPR036249">
    <property type="entry name" value="Thioredoxin-like_sf"/>
</dbReference>
<evidence type="ECO:0000256" key="6">
    <source>
        <dbReference type="SAM" id="Coils"/>
    </source>
</evidence>
<dbReference type="FunFam" id="3.40.30.10:FF:000258">
    <property type="entry name" value="Glutathione S-transferase"/>
    <property type="match status" value="1"/>
</dbReference>
<dbReference type="FunFam" id="1.20.1050.10:FF:000031">
    <property type="entry name" value="Glutathione S-Transferase"/>
    <property type="match status" value="1"/>
</dbReference>
<dbReference type="CDD" id="cd03039">
    <property type="entry name" value="GST_N_Sigma_like"/>
    <property type="match status" value="1"/>
</dbReference>
<keyword evidence="2" id="KW-0808">Transferase</keyword>
<feature type="domain" description="GST N-terminal" evidence="7">
    <location>
        <begin position="92"/>
        <end position="171"/>
    </location>
</feature>
<name>A0A9P1IJ99_9PELO</name>
<evidence type="ECO:0000313" key="9">
    <source>
        <dbReference type="EMBL" id="CAI5446090.1"/>
    </source>
</evidence>
<evidence type="ECO:0000256" key="4">
    <source>
        <dbReference type="ARBA" id="ARBA00047960"/>
    </source>
</evidence>
<dbReference type="Proteomes" id="UP001152747">
    <property type="component" value="Unassembled WGS sequence"/>
</dbReference>
<evidence type="ECO:0000256" key="1">
    <source>
        <dbReference type="ARBA" id="ARBA00012452"/>
    </source>
</evidence>
<proteinExistence type="inferred from homology"/>
<dbReference type="SFLD" id="SFLDS00019">
    <property type="entry name" value="Glutathione_Transferase_(cytos"/>
    <property type="match status" value="1"/>
</dbReference>
<dbReference type="InterPro" id="IPR004045">
    <property type="entry name" value="Glutathione_S-Trfase_N"/>
</dbReference>
<protein>
    <recommendedName>
        <fullName evidence="1">glutathione transferase</fullName>
        <ecNumber evidence="1">2.5.1.18</ecNumber>
    </recommendedName>
    <alternativeName>
        <fullName evidence="5">GST class-sigma</fullName>
    </alternativeName>
</protein>
<evidence type="ECO:0000256" key="5">
    <source>
        <dbReference type="ARBA" id="ARBA00078118"/>
    </source>
</evidence>
<dbReference type="Gene3D" id="3.40.30.10">
    <property type="entry name" value="Glutaredoxin"/>
    <property type="match status" value="1"/>
</dbReference>
<dbReference type="InterPro" id="IPR004046">
    <property type="entry name" value="GST_C"/>
</dbReference>
<dbReference type="SUPFAM" id="SSF52833">
    <property type="entry name" value="Thioredoxin-like"/>
    <property type="match status" value="1"/>
</dbReference>
<organism evidence="9 10">
    <name type="scientific">Caenorhabditis angaria</name>
    <dbReference type="NCBI Taxonomy" id="860376"/>
    <lineage>
        <taxon>Eukaryota</taxon>
        <taxon>Metazoa</taxon>
        <taxon>Ecdysozoa</taxon>
        <taxon>Nematoda</taxon>
        <taxon>Chromadorea</taxon>
        <taxon>Rhabditida</taxon>
        <taxon>Rhabditina</taxon>
        <taxon>Rhabditomorpha</taxon>
        <taxon>Rhabditoidea</taxon>
        <taxon>Rhabditidae</taxon>
        <taxon>Peloderinae</taxon>
        <taxon>Caenorhabditis</taxon>
    </lineage>
</organism>
<comment type="catalytic activity">
    <reaction evidence="4">
        <text>RX + glutathione = an S-substituted glutathione + a halide anion + H(+)</text>
        <dbReference type="Rhea" id="RHEA:16437"/>
        <dbReference type="ChEBI" id="CHEBI:15378"/>
        <dbReference type="ChEBI" id="CHEBI:16042"/>
        <dbReference type="ChEBI" id="CHEBI:17792"/>
        <dbReference type="ChEBI" id="CHEBI:57925"/>
        <dbReference type="ChEBI" id="CHEBI:90779"/>
        <dbReference type="EC" id="2.5.1.18"/>
    </reaction>
</comment>
<dbReference type="InterPro" id="IPR010987">
    <property type="entry name" value="Glutathione-S-Trfase_C-like"/>
</dbReference>
<dbReference type="GO" id="GO:0006749">
    <property type="term" value="P:glutathione metabolic process"/>
    <property type="evidence" value="ECO:0007669"/>
    <property type="project" value="TreeGrafter"/>
</dbReference>
<dbReference type="Pfam" id="PF02798">
    <property type="entry name" value="GST_N"/>
    <property type="match status" value="1"/>
</dbReference>
<dbReference type="AlphaFoldDB" id="A0A9P1IJ99"/>
<dbReference type="PANTHER" id="PTHR11571:SF256">
    <property type="entry name" value="GST C-TERMINAL DOMAIN-CONTAINING PROTEIN-RELATED"/>
    <property type="match status" value="1"/>
</dbReference>
<dbReference type="CDD" id="cd03192">
    <property type="entry name" value="GST_C_Sigma_like"/>
    <property type="match status" value="1"/>
</dbReference>
<reference evidence="9" key="1">
    <citation type="submission" date="2022-11" db="EMBL/GenBank/DDBJ databases">
        <authorList>
            <person name="Kikuchi T."/>
        </authorList>
    </citation>
    <scope>NUCLEOTIDE SEQUENCE</scope>
    <source>
        <strain evidence="9">PS1010</strain>
    </source>
</reference>
<evidence type="ECO:0000259" key="8">
    <source>
        <dbReference type="PROSITE" id="PS50405"/>
    </source>
</evidence>
<gene>
    <name evidence="9" type="ORF">CAMP_LOCUS8727</name>
</gene>
<dbReference type="GO" id="GO:0004364">
    <property type="term" value="F:glutathione transferase activity"/>
    <property type="evidence" value="ECO:0007669"/>
    <property type="project" value="UniProtKB-EC"/>
</dbReference>
<keyword evidence="6" id="KW-0175">Coiled coil</keyword>
<dbReference type="PROSITE" id="PS50404">
    <property type="entry name" value="GST_NTER"/>
    <property type="match status" value="1"/>
</dbReference>
<evidence type="ECO:0000256" key="2">
    <source>
        <dbReference type="ARBA" id="ARBA00022679"/>
    </source>
</evidence>
<evidence type="ECO:0000259" key="7">
    <source>
        <dbReference type="PROSITE" id="PS50404"/>
    </source>
</evidence>
<dbReference type="SFLD" id="SFLDG00363">
    <property type="entry name" value="AMPS_(cytGST):_Alpha-__Mu-__Pi"/>
    <property type="match status" value="1"/>
</dbReference>
<dbReference type="SFLD" id="SFLDG01205">
    <property type="entry name" value="AMPS.1"/>
    <property type="match status" value="1"/>
</dbReference>